<keyword evidence="2" id="KW-1185">Reference proteome</keyword>
<dbReference type="PANTHER" id="PTHR37490">
    <property type="entry name" value="EXPRESSED PROTEIN"/>
    <property type="match status" value="1"/>
</dbReference>
<comment type="caution">
    <text evidence="1">The sequence shown here is derived from an EMBL/GenBank/DDBJ whole genome shotgun (WGS) entry which is preliminary data.</text>
</comment>
<dbReference type="InterPro" id="IPR021838">
    <property type="entry name" value="DUF3431"/>
</dbReference>
<proteinExistence type="predicted"/>
<dbReference type="PANTHER" id="PTHR37490:SF2">
    <property type="match status" value="1"/>
</dbReference>
<evidence type="ECO:0000313" key="2">
    <source>
        <dbReference type="Proteomes" id="UP001408356"/>
    </source>
</evidence>
<name>A0ABR2UJL3_9PEZI</name>
<gene>
    <name evidence="1" type="ORF">SUNI508_10985</name>
</gene>
<organism evidence="1 2">
    <name type="scientific">Seiridium unicorne</name>
    <dbReference type="NCBI Taxonomy" id="138068"/>
    <lineage>
        <taxon>Eukaryota</taxon>
        <taxon>Fungi</taxon>
        <taxon>Dikarya</taxon>
        <taxon>Ascomycota</taxon>
        <taxon>Pezizomycotina</taxon>
        <taxon>Sordariomycetes</taxon>
        <taxon>Xylariomycetidae</taxon>
        <taxon>Amphisphaeriales</taxon>
        <taxon>Sporocadaceae</taxon>
        <taxon>Seiridium</taxon>
    </lineage>
</organism>
<sequence>MNASQSPIRLCSRVHLTIASRILAFLFFVLLIFNLSQLKNPAPTHSKAVVVAASSASSKETSWLSRVPRDWSVYQYITNETISTALSTPLNKGNEAMVYLTYIIDHYDKLPDVVFFRHDHYEAWHQSFNSIFEVSHLRTENVVEMGYVSPRCLSGCENIMPVSDNAAEIEAIDLVPRDVQLSTFLSLFLDDGERVPDKIAAPCCGQFAASRDAIRSRSLEWWSSMRQWLIDTPLTSYNSGRLLEWTWHIWLGEQAQV</sequence>
<dbReference type="Pfam" id="PF11913">
    <property type="entry name" value="DUF3431"/>
    <property type="match status" value="1"/>
</dbReference>
<evidence type="ECO:0000313" key="1">
    <source>
        <dbReference type="EMBL" id="KAK9414702.1"/>
    </source>
</evidence>
<dbReference type="EMBL" id="JARVKF010000423">
    <property type="protein sequence ID" value="KAK9414702.1"/>
    <property type="molecule type" value="Genomic_DNA"/>
</dbReference>
<protein>
    <submittedName>
        <fullName evidence="1">Uncharacterized protein</fullName>
    </submittedName>
</protein>
<reference evidence="1 2" key="1">
    <citation type="journal article" date="2024" name="J. Plant Pathol.">
        <title>Sequence and assembly of the genome of Seiridium unicorne, isolate CBS 538.82, causal agent of cypress canker disease.</title>
        <authorList>
            <person name="Scali E."/>
            <person name="Rocca G.D."/>
            <person name="Danti R."/>
            <person name="Garbelotto M."/>
            <person name="Barberini S."/>
            <person name="Baroncelli R."/>
            <person name="Emiliani G."/>
        </authorList>
    </citation>
    <scope>NUCLEOTIDE SEQUENCE [LARGE SCALE GENOMIC DNA]</scope>
    <source>
        <strain evidence="1 2">BM-138-508</strain>
    </source>
</reference>
<dbReference type="Proteomes" id="UP001408356">
    <property type="component" value="Unassembled WGS sequence"/>
</dbReference>
<accession>A0ABR2UJL3</accession>